<organism evidence="2 3">
    <name type="scientific">Priestia endophytica DSM 13796</name>
    <dbReference type="NCBI Taxonomy" id="1121089"/>
    <lineage>
        <taxon>Bacteria</taxon>
        <taxon>Bacillati</taxon>
        <taxon>Bacillota</taxon>
        <taxon>Bacilli</taxon>
        <taxon>Bacillales</taxon>
        <taxon>Bacillaceae</taxon>
        <taxon>Priestia</taxon>
    </lineage>
</organism>
<dbReference type="InterPro" id="IPR013096">
    <property type="entry name" value="Cupin_2"/>
</dbReference>
<dbReference type="PANTHER" id="PTHR36440">
    <property type="entry name" value="PUTATIVE (AFU_ORTHOLOGUE AFUA_8G07350)-RELATED"/>
    <property type="match status" value="1"/>
</dbReference>
<reference evidence="2 3" key="1">
    <citation type="submission" date="2016-10" db="EMBL/GenBank/DDBJ databases">
        <authorList>
            <person name="Varghese N."/>
            <person name="Submissions S."/>
        </authorList>
    </citation>
    <scope>NUCLEOTIDE SEQUENCE [LARGE SCALE GENOMIC DNA]</scope>
    <source>
        <strain evidence="2 3">DSM 13796</strain>
    </source>
</reference>
<dbReference type="InterPro" id="IPR011051">
    <property type="entry name" value="RmlC_Cupin_sf"/>
</dbReference>
<dbReference type="InterPro" id="IPR053146">
    <property type="entry name" value="QDO-like"/>
</dbReference>
<name>A0A1I6ABJ2_9BACI</name>
<gene>
    <name evidence="2" type="ORF">SAMN02745910_02583</name>
</gene>
<evidence type="ECO:0000259" key="1">
    <source>
        <dbReference type="Pfam" id="PF07883"/>
    </source>
</evidence>
<dbReference type="RefSeq" id="WP_061805286.1">
    <property type="nucleotide sequence ID" value="NZ_FOXX01000006.1"/>
</dbReference>
<keyword evidence="3" id="KW-1185">Reference proteome</keyword>
<sequence>MTTSKQVITKLLHGTANDQNTYHFMQEKSTILVSGEQTNGAYCVVKVQEPPKMGPPPHIHANEDEQFHIIKGSFTFFVGDDVIEARAGDYVHAPRGIRHHFVAGDEVSEMFVTASPAGFDCFIKELGKPVSEDAGLPKAEPPTPEQMKQLVEVAEKFGMNFTDLK</sequence>
<dbReference type="PANTHER" id="PTHR36440:SF1">
    <property type="entry name" value="PUTATIVE (AFU_ORTHOLOGUE AFUA_8G07350)-RELATED"/>
    <property type="match status" value="1"/>
</dbReference>
<evidence type="ECO:0000313" key="2">
    <source>
        <dbReference type="EMBL" id="SFQ66061.1"/>
    </source>
</evidence>
<dbReference type="GeneID" id="93711228"/>
<dbReference type="Gene3D" id="2.60.120.10">
    <property type="entry name" value="Jelly Rolls"/>
    <property type="match status" value="1"/>
</dbReference>
<evidence type="ECO:0000313" key="3">
    <source>
        <dbReference type="Proteomes" id="UP000182762"/>
    </source>
</evidence>
<dbReference type="InterPro" id="IPR014710">
    <property type="entry name" value="RmlC-like_jellyroll"/>
</dbReference>
<proteinExistence type="predicted"/>
<comment type="caution">
    <text evidence="2">The sequence shown here is derived from an EMBL/GenBank/DDBJ whole genome shotgun (WGS) entry which is preliminary data.</text>
</comment>
<dbReference type="Proteomes" id="UP000182762">
    <property type="component" value="Unassembled WGS sequence"/>
</dbReference>
<accession>A0A1I6ABJ2</accession>
<dbReference type="Pfam" id="PF07883">
    <property type="entry name" value="Cupin_2"/>
    <property type="match status" value="1"/>
</dbReference>
<dbReference type="EMBL" id="FOXX01000006">
    <property type="protein sequence ID" value="SFQ66061.1"/>
    <property type="molecule type" value="Genomic_DNA"/>
</dbReference>
<protein>
    <submittedName>
        <fullName evidence="2">Cupin domain protein</fullName>
    </submittedName>
</protein>
<feature type="domain" description="Cupin type-2" evidence="1">
    <location>
        <begin position="50"/>
        <end position="110"/>
    </location>
</feature>
<dbReference type="SUPFAM" id="SSF51182">
    <property type="entry name" value="RmlC-like cupins"/>
    <property type="match status" value="1"/>
</dbReference>